<evidence type="ECO:0000313" key="3">
    <source>
        <dbReference type="Proteomes" id="UP000886595"/>
    </source>
</evidence>
<organism evidence="2 3">
    <name type="scientific">Brassica carinata</name>
    <name type="common">Ethiopian mustard</name>
    <name type="synonym">Abyssinian cabbage</name>
    <dbReference type="NCBI Taxonomy" id="52824"/>
    <lineage>
        <taxon>Eukaryota</taxon>
        <taxon>Viridiplantae</taxon>
        <taxon>Streptophyta</taxon>
        <taxon>Embryophyta</taxon>
        <taxon>Tracheophyta</taxon>
        <taxon>Spermatophyta</taxon>
        <taxon>Magnoliopsida</taxon>
        <taxon>eudicotyledons</taxon>
        <taxon>Gunneridae</taxon>
        <taxon>Pentapetalae</taxon>
        <taxon>rosids</taxon>
        <taxon>malvids</taxon>
        <taxon>Brassicales</taxon>
        <taxon>Brassicaceae</taxon>
        <taxon>Brassiceae</taxon>
        <taxon>Brassica</taxon>
    </lineage>
</organism>
<reference evidence="2 3" key="1">
    <citation type="submission" date="2020-02" db="EMBL/GenBank/DDBJ databases">
        <authorList>
            <person name="Ma Q."/>
            <person name="Huang Y."/>
            <person name="Song X."/>
            <person name="Pei D."/>
        </authorList>
    </citation>
    <scope>NUCLEOTIDE SEQUENCE [LARGE SCALE GENOMIC DNA]</scope>
    <source>
        <strain evidence="2">Sxm20200214</strain>
        <tissue evidence="2">Leaf</tissue>
    </source>
</reference>
<gene>
    <name evidence="2" type="ORF">Bca52824_012123</name>
</gene>
<comment type="caution">
    <text evidence="2">The sequence shown here is derived from an EMBL/GenBank/DDBJ whole genome shotgun (WGS) entry which is preliminary data.</text>
</comment>
<dbReference type="AlphaFoldDB" id="A0A8X8B172"/>
<accession>A0A8X8B172</accession>
<keyword evidence="1" id="KW-0812">Transmembrane</keyword>
<evidence type="ECO:0000313" key="2">
    <source>
        <dbReference type="EMBL" id="KAG2318910.1"/>
    </source>
</evidence>
<proteinExistence type="predicted"/>
<keyword evidence="3" id="KW-1185">Reference proteome</keyword>
<dbReference type="Pfam" id="PF16913">
    <property type="entry name" value="PUNUT"/>
    <property type="match status" value="1"/>
</dbReference>
<dbReference type="EMBL" id="JAAMPC010000003">
    <property type="protein sequence ID" value="KAG2318910.1"/>
    <property type="molecule type" value="Genomic_DNA"/>
</dbReference>
<keyword evidence="1" id="KW-0472">Membrane</keyword>
<keyword evidence="1" id="KW-1133">Transmembrane helix</keyword>
<feature type="transmembrane region" description="Helical" evidence="1">
    <location>
        <begin position="77"/>
        <end position="98"/>
    </location>
</feature>
<dbReference type="Proteomes" id="UP000886595">
    <property type="component" value="Unassembled WGS sequence"/>
</dbReference>
<sequence>MRLYFNAGSGFLDVTGINVGSARRLLVGFSFHSYLLIFNYKFTHFTISNVDFVKCWSCVTGNAYILKQISTETRKQYIIGFVVTVAAAVMYAFLLALVELAYQKASNP</sequence>
<name>A0A8X8B172_BRACI</name>
<evidence type="ECO:0000256" key="1">
    <source>
        <dbReference type="SAM" id="Phobius"/>
    </source>
</evidence>
<protein>
    <submittedName>
        <fullName evidence="2">Uncharacterized protein</fullName>
    </submittedName>
</protein>